<dbReference type="GO" id="GO:1902600">
    <property type="term" value="P:proton transmembrane transport"/>
    <property type="evidence" value="ECO:0007669"/>
    <property type="project" value="InterPro"/>
</dbReference>
<dbReference type="KEGG" id="mng:MNEG_0225"/>
<keyword evidence="8" id="KW-0406">Ion transport</keyword>
<evidence type="ECO:0000256" key="6">
    <source>
        <dbReference type="ARBA" id="ARBA00022958"/>
    </source>
</evidence>
<dbReference type="GO" id="GO:0006813">
    <property type="term" value="P:potassium ion transport"/>
    <property type="evidence" value="ECO:0007669"/>
    <property type="project" value="UniProtKB-KW"/>
</dbReference>
<dbReference type="InterPro" id="IPR036291">
    <property type="entry name" value="NAD(P)-bd_dom_sf"/>
</dbReference>
<organism evidence="13 14">
    <name type="scientific">Monoraphidium neglectum</name>
    <dbReference type="NCBI Taxonomy" id="145388"/>
    <lineage>
        <taxon>Eukaryota</taxon>
        <taxon>Viridiplantae</taxon>
        <taxon>Chlorophyta</taxon>
        <taxon>core chlorophytes</taxon>
        <taxon>Chlorophyceae</taxon>
        <taxon>CS clade</taxon>
        <taxon>Sphaeropleales</taxon>
        <taxon>Selenastraceae</taxon>
        <taxon>Monoraphidium</taxon>
    </lineage>
</organism>
<dbReference type="GO" id="GO:0016020">
    <property type="term" value="C:membrane"/>
    <property type="evidence" value="ECO:0007669"/>
    <property type="project" value="UniProtKB-SubCell"/>
</dbReference>
<accession>A0A0D2NUG0</accession>
<feature type="transmembrane region" description="Helical" evidence="11">
    <location>
        <begin position="211"/>
        <end position="229"/>
    </location>
</feature>
<keyword evidence="3" id="KW-0050">Antiport</keyword>
<evidence type="ECO:0000256" key="4">
    <source>
        <dbReference type="ARBA" id="ARBA00022538"/>
    </source>
</evidence>
<sequence length="859" mass="87811">MIFEPRQHGQKSDVLTFLASTVAVVPICRFLKVSPVMGFLGIGLILQQLGLLNNREDVEKLSELGVLFLLFEMGLELSLDRLKSLAKYAFGMGSLQVLITSLIFMSFELPAGGSSLGTKLLELTCGAPASLVSVRTLDEAVVIAAALSMSSSAFVLQLLSERGETPTRFGSATLGILLFQDIAIVPFLVLLPLIESSGGMENATSDTLLGMLGPTAFNSAAGLAMLLLAGRVVLRRMFELVAESRSSETFVALCLLTVVGASLITSQLGMSDTLGAFIAGVLLSETSFRTQVEADIRPFRGLLLGLFFVCVGSSIDMDVLARNWDVCLCMLTGLVTIKAGVNIALGPLFGLSRGESIRTGFMLAQGGEFAFVLLSLASGLEVLPASLNQILIIVVVMSMALTPALAEVGKWIAKETDARWPEGGGLGGAAAAALPASTSASPADGELAVDDPVVILGFGPQGQMLANMIQSPLAAPSGANKLAYIAFDLNPARVQASRKAGFAVVYGDGSRTSVLHAAGVHRPKAVAVCYSEVHRNKAAVELVGAAFPGVRIYACAKNFREAAALKGAGAHRVIITSSEAGLNLGTRLLADVVGSEIGDADTLRRGIQKSLEIRTEALRERLRTAKAADATARPALPALDALASGGGAGDPMPTKEQIELFVLDPAVARSIAAAEESGGAGSGSTRSEGPQSSAGPGLTGRSAVDGDAGLADNASVEERETALRESFQEFLLDIGSDMGVEAEAAAAAAAEIVAAYGANGNGTRMPRDTAADLVSVSVADASPNGLVANGSFGSNGSNGSGGGSSSSSSSSSTSISRDERLDGDVVTVAAAPVGARAAVRGGDDGSSSNGSGSGVAGSQ</sequence>
<feature type="transmembrane region" description="Helical" evidence="11">
    <location>
        <begin position="386"/>
        <end position="406"/>
    </location>
</feature>
<dbReference type="Gene3D" id="1.20.1530.20">
    <property type="match status" value="1"/>
</dbReference>
<dbReference type="EMBL" id="KK100236">
    <property type="protein sequence ID" value="KIZ07726.1"/>
    <property type="molecule type" value="Genomic_DNA"/>
</dbReference>
<feature type="transmembrane region" description="Helical" evidence="11">
    <location>
        <begin position="140"/>
        <end position="159"/>
    </location>
</feature>
<keyword evidence="9 11" id="KW-0472">Membrane</keyword>
<keyword evidence="2" id="KW-0813">Transport</keyword>
<dbReference type="GO" id="GO:0015297">
    <property type="term" value="F:antiporter activity"/>
    <property type="evidence" value="ECO:0007669"/>
    <property type="project" value="UniProtKB-KW"/>
</dbReference>
<dbReference type="OrthoDB" id="4834at2759"/>
<gene>
    <name evidence="13" type="ORF">MNEG_0225</name>
</gene>
<dbReference type="GO" id="GO:0009507">
    <property type="term" value="C:chloroplast"/>
    <property type="evidence" value="ECO:0007669"/>
    <property type="project" value="TreeGrafter"/>
</dbReference>
<dbReference type="AlphaFoldDB" id="A0A0D2NUG0"/>
<proteinExistence type="predicted"/>
<feature type="transmembrane region" description="Helical" evidence="11">
    <location>
        <begin position="323"/>
        <end position="349"/>
    </location>
</feature>
<keyword evidence="7 11" id="KW-1133">Transmembrane helix</keyword>
<feature type="compositionally biased region" description="Low complexity" evidence="10">
    <location>
        <begin position="805"/>
        <end position="815"/>
    </location>
</feature>
<evidence type="ECO:0000256" key="2">
    <source>
        <dbReference type="ARBA" id="ARBA00022448"/>
    </source>
</evidence>
<evidence type="ECO:0000313" key="14">
    <source>
        <dbReference type="Proteomes" id="UP000054498"/>
    </source>
</evidence>
<protein>
    <recommendedName>
        <fullName evidence="12">RCK N-terminal domain-containing protein</fullName>
    </recommendedName>
</protein>
<feature type="transmembrane region" description="Helical" evidence="11">
    <location>
        <begin position="299"/>
        <end position="317"/>
    </location>
</feature>
<evidence type="ECO:0000256" key="5">
    <source>
        <dbReference type="ARBA" id="ARBA00022692"/>
    </source>
</evidence>
<feature type="transmembrane region" description="Helical" evidence="11">
    <location>
        <begin position="171"/>
        <end position="191"/>
    </location>
</feature>
<dbReference type="Pfam" id="PF00999">
    <property type="entry name" value="Na_H_Exchanger"/>
    <property type="match status" value="1"/>
</dbReference>
<feature type="compositionally biased region" description="Low complexity" evidence="10">
    <location>
        <begin position="824"/>
        <end position="850"/>
    </location>
</feature>
<feature type="compositionally biased region" description="Low complexity" evidence="10">
    <location>
        <begin position="673"/>
        <end position="689"/>
    </location>
</feature>
<feature type="transmembrane region" description="Helical" evidence="11">
    <location>
        <begin position="88"/>
        <end position="107"/>
    </location>
</feature>
<dbReference type="SUPFAM" id="SSF51735">
    <property type="entry name" value="NAD(P)-binding Rossmann-fold domains"/>
    <property type="match status" value="1"/>
</dbReference>
<evidence type="ECO:0000256" key="9">
    <source>
        <dbReference type="ARBA" id="ARBA00023136"/>
    </source>
</evidence>
<dbReference type="Pfam" id="PF02254">
    <property type="entry name" value="TrkA_N"/>
    <property type="match status" value="1"/>
</dbReference>
<evidence type="ECO:0000256" key="8">
    <source>
        <dbReference type="ARBA" id="ARBA00023065"/>
    </source>
</evidence>
<feature type="transmembrane region" description="Helical" evidence="11">
    <location>
        <begin position="250"/>
        <end position="268"/>
    </location>
</feature>
<evidence type="ECO:0000256" key="7">
    <source>
        <dbReference type="ARBA" id="ARBA00022989"/>
    </source>
</evidence>
<dbReference type="InterPro" id="IPR038770">
    <property type="entry name" value="Na+/solute_symporter_sf"/>
</dbReference>
<keyword evidence="4" id="KW-0633">Potassium transport</keyword>
<dbReference type="PANTHER" id="PTHR46157:SF4">
    <property type="entry name" value="K(+) EFFLUX ANTIPORTER 3, CHLOROPLASTIC"/>
    <property type="match status" value="1"/>
</dbReference>
<dbReference type="InterPro" id="IPR003148">
    <property type="entry name" value="RCK_N"/>
</dbReference>
<evidence type="ECO:0000256" key="10">
    <source>
        <dbReference type="SAM" id="MobiDB-lite"/>
    </source>
</evidence>
<feature type="domain" description="RCK N-terminal" evidence="12">
    <location>
        <begin position="450"/>
        <end position="575"/>
    </location>
</feature>
<feature type="region of interest" description="Disordered" evidence="10">
    <location>
        <begin position="673"/>
        <end position="708"/>
    </location>
</feature>
<dbReference type="PROSITE" id="PS51201">
    <property type="entry name" value="RCK_N"/>
    <property type="match status" value="1"/>
</dbReference>
<dbReference type="GeneID" id="25726343"/>
<keyword evidence="14" id="KW-1185">Reference proteome</keyword>
<dbReference type="Gene3D" id="3.40.50.720">
    <property type="entry name" value="NAD(P)-binding Rossmann-like Domain"/>
    <property type="match status" value="1"/>
</dbReference>
<evidence type="ECO:0000259" key="12">
    <source>
        <dbReference type="PROSITE" id="PS51201"/>
    </source>
</evidence>
<name>A0A0D2NUG0_9CHLO</name>
<dbReference type="InterPro" id="IPR006153">
    <property type="entry name" value="Cation/H_exchanger_TM"/>
</dbReference>
<evidence type="ECO:0000313" key="13">
    <source>
        <dbReference type="EMBL" id="KIZ07726.1"/>
    </source>
</evidence>
<reference evidence="13 14" key="1">
    <citation type="journal article" date="2013" name="BMC Genomics">
        <title>Reconstruction of the lipid metabolism for the microalga Monoraphidium neglectum from its genome sequence reveals characteristics suitable for biofuel production.</title>
        <authorList>
            <person name="Bogen C."/>
            <person name="Al-Dilaimi A."/>
            <person name="Albersmeier A."/>
            <person name="Wichmann J."/>
            <person name="Grundmann M."/>
            <person name="Rupp O."/>
            <person name="Lauersen K.J."/>
            <person name="Blifernez-Klassen O."/>
            <person name="Kalinowski J."/>
            <person name="Goesmann A."/>
            <person name="Mussgnug J.H."/>
            <person name="Kruse O."/>
        </authorList>
    </citation>
    <scope>NUCLEOTIDE SEQUENCE [LARGE SCALE GENOMIC DNA]</scope>
    <source>
        <strain evidence="13 14">SAG 48.87</strain>
    </source>
</reference>
<dbReference type="Proteomes" id="UP000054498">
    <property type="component" value="Unassembled WGS sequence"/>
</dbReference>
<keyword evidence="6" id="KW-0630">Potassium</keyword>
<comment type="subcellular location">
    <subcellularLocation>
        <location evidence="1">Membrane</location>
        <topology evidence="1">Multi-pass membrane protein</topology>
    </subcellularLocation>
</comment>
<feature type="region of interest" description="Disordered" evidence="10">
    <location>
        <begin position="789"/>
        <end position="859"/>
    </location>
</feature>
<feature type="transmembrane region" description="Helical" evidence="11">
    <location>
        <begin position="361"/>
        <end position="380"/>
    </location>
</feature>
<dbReference type="PANTHER" id="PTHR46157">
    <property type="entry name" value="K(+) EFFLUX ANTIPORTER 3, CHLOROPLASTIC"/>
    <property type="match status" value="1"/>
</dbReference>
<keyword evidence="5 11" id="KW-0812">Transmembrane</keyword>
<dbReference type="RefSeq" id="XP_013906745.1">
    <property type="nucleotide sequence ID" value="XM_014051291.1"/>
</dbReference>
<evidence type="ECO:0000256" key="3">
    <source>
        <dbReference type="ARBA" id="ARBA00022449"/>
    </source>
</evidence>
<evidence type="ECO:0000256" key="11">
    <source>
        <dbReference type="SAM" id="Phobius"/>
    </source>
</evidence>
<evidence type="ECO:0000256" key="1">
    <source>
        <dbReference type="ARBA" id="ARBA00004141"/>
    </source>
</evidence>
<dbReference type="FunFam" id="1.20.1530.20:FF:000011">
    <property type="entry name" value="K(+) efflux antiporter 3, chloroplastic"/>
    <property type="match status" value="1"/>
</dbReference>